<dbReference type="SUPFAM" id="SSF50800">
    <property type="entry name" value="PK beta-barrel domain-like"/>
    <property type="match status" value="1"/>
</dbReference>
<gene>
    <name evidence="2" type="ORF">BAU08_08895</name>
</gene>
<dbReference type="AlphaFoldDB" id="A0A193FW68"/>
<protein>
    <submittedName>
        <fullName evidence="2">Molybdenum cofactor biosysynthesis protein</fullName>
    </submittedName>
</protein>
<dbReference type="PANTHER" id="PTHR14237">
    <property type="entry name" value="MOLYBDOPTERIN COFACTOR SULFURASE MOSC"/>
    <property type="match status" value="1"/>
</dbReference>
<dbReference type="Pfam" id="PF03473">
    <property type="entry name" value="MOSC"/>
    <property type="match status" value="1"/>
</dbReference>
<evidence type="ECO:0000259" key="1">
    <source>
        <dbReference type="PROSITE" id="PS51340"/>
    </source>
</evidence>
<sequence>MSLSIRSLHIYPVKSCAGIDLDVSPIDAAGLAHDRRWLVVAGGHFLTQRQRPEMAAIRTALTATHLQLSAPGMPPLEVPLDGSGLAGPEESVTVWRDTFTARPEGEAAARWFSDFLGQPCRLFKVDIAGAGRVVSRDWVGRWRESHADLAAGFDDRNLFGFADGFPLLIANQASLDELNAQLRAKGREPVPMNRFRPNIVLDGDDLAAYDEDHLALLARGEDVRMALVKPCTRCSIPDVDQRSGRRGDEPGITLTATRSTDLGVVFGQNAIVDARPGAVLRVGDAISAEWNF</sequence>
<dbReference type="InterPro" id="IPR005303">
    <property type="entry name" value="MOCOS_middle"/>
</dbReference>
<evidence type="ECO:0000313" key="2">
    <source>
        <dbReference type="EMBL" id="ANN71431.1"/>
    </source>
</evidence>
<dbReference type="Proteomes" id="UP000092213">
    <property type="component" value="Chromosome"/>
</dbReference>
<feature type="domain" description="MOSC" evidence="1">
    <location>
        <begin position="131"/>
        <end position="289"/>
    </location>
</feature>
<dbReference type="InterPro" id="IPR005302">
    <property type="entry name" value="MoCF_Sase_C"/>
</dbReference>
<dbReference type="SUPFAM" id="SSF141673">
    <property type="entry name" value="MOSC N-terminal domain-like"/>
    <property type="match status" value="1"/>
</dbReference>
<reference evidence="2 3" key="1">
    <citation type="submission" date="2016-06" db="EMBL/GenBank/DDBJ databases">
        <title>Complete genome sequences of Bordetella bronchialis and Bordetella flabilis.</title>
        <authorList>
            <person name="LiPuma J.J."/>
            <person name="Spilker T."/>
        </authorList>
    </citation>
    <scope>NUCLEOTIDE SEQUENCE [LARGE SCALE GENOMIC DNA]</scope>
    <source>
        <strain evidence="2 3">AU17976</strain>
    </source>
</reference>
<dbReference type="InterPro" id="IPR011037">
    <property type="entry name" value="Pyrv_Knase-like_insert_dom_sf"/>
</dbReference>
<dbReference type="PANTHER" id="PTHR14237:SF19">
    <property type="entry name" value="MITOCHONDRIAL AMIDOXIME REDUCING COMPONENT 1"/>
    <property type="match status" value="1"/>
</dbReference>
<dbReference type="EMBL" id="CP016171">
    <property type="protein sequence ID" value="ANN71431.1"/>
    <property type="molecule type" value="Genomic_DNA"/>
</dbReference>
<dbReference type="RefSeq" id="WP_066668962.1">
    <property type="nucleotide sequence ID" value="NZ_CP016171.1"/>
</dbReference>
<dbReference type="Pfam" id="PF03476">
    <property type="entry name" value="MOSC_N"/>
    <property type="match status" value="1"/>
</dbReference>
<accession>A0A193FW68</accession>
<evidence type="ECO:0000313" key="3">
    <source>
        <dbReference type="Proteomes" id="UP000092213"/>
    </source>
</evidence>
<organism evidence="2 3">
    <name type="scientific">Bordetella bronchialis</name>
    <dbReference type="NCBI Taxonomy" id="463025"/>
    <lineage>
        <taxon>Bacteria</taxon>
        <taxon>Pseudomonadati</taxon>
        <taxon>Pseudomonadota</taxon>
        <taxon>Betaproteobacteria</taxon>
        <taxon>Burkholderiales</taxon>
        <taxon>Alcaligenaceae</taxon>
        <taxon>Bordetella</taxon>
    </lineage>
</organism>
<dbReference type="GO" id="GO:0003824">
    <property type="term" value="F:catalytic activity"/>
    <property type="evidence" value="ECO:0007669"/>
    <property type="project" value="InterPro"/>
</dbReference>
<proteinExistence type="predicted"/>
<dbReference type="GO" id="GO:0030151">
    <property type="term" value="F:molybdenum ion binding"/>
    <property type="evidence" value="ECO:0007669"/>
    <property type="project" value="InterPro"/>
</dbReference>
<name>A0A193FW68_9BORD</name>
<dbReference type="STRING" id="463025.BAU08_08895"/>
<dbReference type="GO" id="GO:0030170">
    <property type="term" value="F:pyridoxal phosphate binding"/>
    <property type="evidence" value="ECO:0007669"/>
    <property type="project" value="InterPro"/>
</dbReference>
<dbReference type="PROSITE" id="PS51340">
    <property type="entry name" value="MOSC"/>
    <property type="match status" value="1"/>
</dbReference>